<evidence type="ECO:0000256" key="11">
    <source>
        <dbReference type="ARBA" id="ARBA00022759"/>
    </source>
</evidence>
<dbReference type="Proteomes" id="UP000290909">
    <property type="component" value="Chromosome"/>
</dbReference>
<evidence type="ECO:0000256" key="14">
    <source>
        <dbReference type="HAMAP-Rule" id="MF_00052"/>
    </source>
</evidence>
<dbReference type="GO" id="GO:0006298">
    <property type="term" value="P:mismatch repair"/>
    <property type="evidence" value="ECO:0007669"/>
    <property type="project" value="TreeGrafter"/>
</dbReference>
<comment type="function">
    <text evidence="3 14 16">Endonuclease that specifically degrades the RNA of RNA-DNA hybrids.</text>
</comment>
<keyword evidence="8 14" id="KW-0963">Cytoplasm</keyword>
<dbReference type="GO" id="GO:0043137">
    <property type="term" value="P:DNA replication, removal of RNA primer"/>
    <property type="evidence" value="ECO:0007669"/>
    <property type="project" value="TreeGrafter"/>
</dbReference>
<dbReference type="SUPFAM" id="SSF53098">
    <property type="entry name" value="Ribonuclease H-like"/>
    <property type="match status" value="1"/>
</dbReference>
<evidence type="ECO:0000313" key="19">
    <source>
        <dbReference type="Proteomes" id="UP000290909"/>
    </source>
</evidence>
<dbReference type="PANTHER" id="PTHR10954">
    <property type="entry name" value="RIBONUCLEASE H2 SUBUNIT A"/>
    <property type="match status" value="1"/>
</dbReference>
<comment type="similarity">
    <text evidence="5 14 16">Belongs to the RNase HII family.</text>
</comment>
<protein>
    <recommendedName>
        <fullName evidence="7 14">Ribonuclease HII</fullName>
        <shortName evidence="14">RNase HII</shortName>
        <ecNumber evidence="6 14">3.1.26.4</ecNumber>
    </recommendedName>
</protein>
<dbReference type="GO" id="GO:0003723">
    <property type="term" value="F:RNA binding"/>
    <property type="evidence" value="ECO:0007669"/>
    <property type="project" value="UniProtKB-UniRule"/>
</dbReference>
<evidence type="ECO:0000256" key="9">
    <source>
        <dbReference type="ARBA" id="ARBA00022722"/>
    </source>
</evidence>
<dbReference type="KEGG" id="ahk:NCTC10172_00672"/>
<comment type="subcellular location">
    <subcellularLocation>
        <location evidence="4 14">Cytoplasm</location>
    </subcellularLocation>
</comment>
<dbReference type="STRING" id="1408416.GCA_000702765_00814"/>
<evidence type="ECO:0000256" key="1">
    <source>
        <dbReference type="ARBA" id="ARBA00000077"/>
    </source>
</evidence>
<dbReference type="NCBIfam" id="NF000595">
    <property type="entry name" value="PRK00015.1-3"/>
    <property type="match status" value="1"/>
</dbReference>
<proteinExistence type="inferred from homology"/>
<dbReference type="RefSeq" id="WP_035369174.1">
    <property type="nucleotide sequence ID" value="NZ_LR215050.1"/>
</dbReference>
<evidence type="ECO:0000313" key="18">
    <source>
        <dbReference type="EMBL" id="VEU82652.1"/>
    </source>
</evidence>
<sequence>MHANLAKEKALWEKGYDIVCGVDEAGRGPLAGPVVAAAVVLPKDFNHPEINDSKQLSKKKREQYKKYIEEHALYIGISIVDNQKIDEINILEASRYAMIEAIYNLGVKIDFALTDCMDIGSIPHESIVHGDAISQSISAASIIAKVTRDELMAKYDEIYPEYDFKNNQGYGTKKHLEALMKYGPTPIHRLSYQPVKNSMVKQLSLFEE</sequence>
<dbReference type="EC" id="3.1.26.4" evidence="6 14"/>
<dbReference type="FunFam" id="3.30.420.10:FF:000006">
    <property type="entry name" value="Ribonuclease HII"/>
    <property type="match status" value="1"/>
</dbReference>
<dbReference type="InterPro" id="IPR001352">
    <property type="entry name" value="RNase_HII/HIII"/>
</dbReference>
<evidence type="ECO:0000256" key="7">
    <source>
        <dbReference type="ARBA" id="ARBA00019179"/>
    </source>
</evidence>
<accession>A0A449BJM3</accession>
<dbReference type="GO" id="GO:0004523">
    <property type="term" value="F:RNA-DNA hybrid ribonuclease activity"/>
    <property type="evidence" value="ECO:0007669"/>
    <property type="project" value="UniProtKB-UniRule"/>
</dbReference>
<dbReference type="NCBIfam" id="NF000594">
    <property type="entry name" value="PRK00015.1-1"/>
    <property type="match status" value="1"/>
</dbReference>
<evidence type="ECO:0000256" key="13">
    <source>
        <dbReference type="ARBA" id="ARBA00023211"/>
    </source>
</evidence>
<feature type="binding site" evidence="14 15">
    <location>
        <position position="115"/>
    </location>
    <ligand>
        <name>a divalent metal cation</name>
        <dbReference type="ChEBI" id="CHEBI:60240"/>
    </ligand>
</feature>
<evidence type="ECO:0000256" key="4">
    <source>
        <dbReference type="ARBA" id="ARBA00004496"/>
    </source>
</evidence>
<dbReference type="InterPro" id="IPR036397">
    <property type="entry name" value="RNaseH_sf"/>
</dbReference>
<dbReference type="InterPro" id="IPR024567">
    <property type="entry name" value="RNase_HII/HIII_dom"/>
</dbReference>
<dbReference type="GO" id="GO:0030145">
    <property type="term" value="F:manganese ion binding"/>
    <property type="evidence" value="ECO:0007669"/>
    <property type="project" value="UniProtKB-UniRule"/>
</dbReference>
<feature type="domain" description="RNase H type-2" evidence="17">
    <location>
        <begin position="17"/>
        <end position="204"/>
    </location>
</feature>
<keyword evidence="11 14" id="KW-0255">Endonuclease</keyword>
<evidence type="ECO:0000256" key="6">
    <source>
        <dbReference type="ARBA" id="ARBA00012180"/>
    </source>
</evidence>
<feature type="binding site" evidence="14 15">
    <location>
        <position position="24"/>
    </location>
    <ligand>
        <name>a divalent metal cation</name>
        <dbReference type="ChEBI" id="CHEBI:60240"/>
    </ligand>
</feature>
<dbReference type="GO" id="GO:0005737">
    <property type="term" value="C:cytoplasm"/>
    <property type="evidence" value="ECO:0007669"/>
    <property type="project" value="UniProtKB-SubCell"/>
</dbReference>
<evidence type="ECO:0000256" key="8">
    <source>
        <dbReference type="ARBA" id="ARBA00022490"/>
    </source>
</evidence>
<organism evidence="18 19">
    <name type="scientific">Acholeplasma hippikon</name>
    <dbReference type="NCBI Taxonomy" id="264636"/>
    <lineage>
        <taxon>Bacteria</taxon>
        <taxon>Bacillati</taxon>
        <taxon>Mycoplasmatota</taxon>
        <taxon>Mollicutes</taxon>
        <taxon>Acholeplasmatales</taxon>
        <taxon>Acholeplasmataceae</taxon>
        <taxon>Acholeplasma</taxon>
    </lineage>
</organism>
<evidence type="ECO:0000256" key="16">
    <source>
        <dbReference type="RuleBase" id="RU003515"/>
    </source>
</evidence>
<dbReference type="InterPro" id="IPR012337">
    <property type="entry name" value="RNaseH-like_sf"/>
</dbReference>
<evidence type="ECO:0000256" key="10">
    <source>
        <dbReference type="ARBA" id="ARBA00022723"/>
    </source>
</evidence>
<evidence type="ECO:0000256" key="5">
    <source>
        <dbReference type="ARBA" id="ARBA00007383"/>
    </source>
</evidence>
<dbReference type="EMBL" id="LR215050">
    <property type="protein sequence ID" value="VEU82652.1"/>
    <property type="molecule type" value="Genomic_DNA"/>
</dbReference>
<dbReference type="Pfam" id="PF01351">
    <property type="entry name" value="RNase_HII"/>
    <property type="match status" value="1"/>
</dbReference>
<evidence type="ECO:0000256" key="2">
    <source>
        <dbReference type="ARBA" id="ARBA00001946"/>
    </source>
</evidence>
<dbReference type="Gene3D" id="3.30.420.10">
    <property type="entry name" value="Ribonuclease H-like superfamily/Ribonuclease H"/>
    <property type="match status" value="1"/>
</dbReference>
<reference evidence="18 19" key="1">
    <citation type="submission" date="2019-01" db="EMBL/GenBank/DDBJ databases">
        <authorList>
            <consortium name="Pathogen Informatics"/>
        </authorList>
    </citation>
    <scope>NUCLEOTIDE SEQUENCE [LARGE SCALE GENOMIC DNA]</scope>
    <source>
        <strain evidence="18 19">NCTC10172</strain>
    </source>
</reference>
<keyword evidence="13 14" id="KW-0464">Manganese</keyword>
<keyword evidence="10 14" id="KW-0479">Metal-binding</keyword>
<dbReference type="InterPro" id="IPR022898">
    <property type="entry name" value="RNase_HII"/>
</dbReference>
<dbReference type="CDD" id="cd07182">
    <property type="entry name" value="RNase_HII_bacteria_HII_like"/>
    <property type="match status" value="1"/>
</dbReference>
<evidence type="ECO:0000259" key="17">
    <source>
        <dbReference type="PROSITE" id="PS51975"/>
    </source>
</evidence>
<feature type="binding site" evidence="14 15">
    <location>
        <position position="23"/>
    </location>
    <ligand>
        <name>a divalent metal cation</name>
        <dbReference type="ChEBI" id="CHEBI:60240"/>
    </ligand>
</feature>
<evidence type="ECO:0000256" key="12">
    <source>
        <dbReference type="ARBA" id="ARBA00022801"/>
    </source>
</evidence>
<keyword evidence="9 14" id="KW-0540">Nuclease</keyword>
<evidence type="ECO:0000256" key="3">
    <source>
        <dbReference type="ARBA" id="ARBA00004065"/>
    </source>
</evidence>
<keyword evidence="19" id="KW-1185">Reference proteome</keyword>
<gene>
    <name evidence="18" type="primary">rnhB2</name>
    <name evidence="14" type="synonym">rnhB</name>
    <name evidence="18" type="ORF">NCTC10172_00672</name>
</gene>
<evidence type="ECO:0000256" key="15">
    <source>
        <dbReference type="PROSITE-ProRule" id="PRU01319"/>
    </source>
</evidence>
<comment type="catalytic activity">
    <reaction evidence="1 14 15 16">
        <text>Endonucleolytic cleavage to 5'-phosphomonoester.</text>
        <dbReference type="EC" id="3.1.26.4"/>
    </reaction>
</comment>
<comment type="cofactor">
    <cofactor evidence="14 15">
        <name>Mn(2+)</name>
        <dbReference type="ChEBI" id="CHEBI:29035"/>
    </cofactor>
    <cofactor evidence="14 15">
        <name>Mg(2+)</name>
        <dbReference type="ChEBI" id="CHEBI:18420"/>
    </cofactor>
    <text evidence="14 15">Manganese or magnesium. Binds 1 divalent metal ion per monomer in the absence of substrate. May bind a second metal ion after substrate binding.</text>
</comment>
<keyword evidence="12 14" id="KW-0378">Hydrolase</keyword>
<name>A0A449BJM3_9MOLU</name>
<dbReference type="AlphaFoldDB" id="A0A449BJM3"/>
<dbReference type="PROSITE" id="PS51975">
    <property type="entry name" value="RNASE_H_2"/>
    <property type="match status" value="1"/>
</dbReference>
<dbReference type="GO" id="GO:0032299">
    <property type="term" value="C:ribonuclease H2 complex"/>
    <property type="evidence" value="ECO:0007669"/>
    <property type="project" value="TreeGrafter"/>
</dbReference>
<comment type="cofactor">
    <cofactor evidence="2">
        <name>Mg(2+)</name>
        <dbReference type="ChEBI" id="CHEBI:18420"/>
    </cofactor>
</comment>
<dbReference type="PANTHER" id="PTHR10954:SF18">
    <property type="entry name" value="RIBONUCLEASE HII"/>
    <property type="match status" value="1"/>
</dbReference>
<dbReference type="HAMAP" id="MF_00052_B">
    <property type="entry name" value="RNase_HII_B"/>
    <property type="match status" value="1"/>
</dbReference>